<dbReference type="Proteomes" id="UP000317550">
    <property type="component" value="Chromosome"/>
</dbReference>
<keyword evidence="2" id="KW-1185">Reference proteome</keyword>
<name>A0A516SFD0_9NEIS</name>
<evidence type="ECO:0000313" key="1">
    <source>
        <dbReference type="EMBL" id="QDQ26728.1"/>
    </source>
</evidence>
<dbReference type="EMBL" id="CP041730">
    <property type="protein sequence ID" value="QDQ26728.1"/>
    <property type="molecule type" value="Genomic_DNA"/>
</dbReference>
<proteinExistence type="predicted"/>
<evidence type="ECO:0000313" key="2">
    <source>
        <dbReference type="Proteomes" id="UP000317550"/>
    </source>
</evidence>
<dbReference type="OrthoDB" id="9983773at2"/>
<sequence length="144" mass="16704">MNWIKWLVAEKELIELHAWRLHHTEVRRWLAEFPDVADTLDHMHTRVYQLDPLTSICQLRATMRVRQSEKVSGVFWPRLTAPAKVGEQTFGKGVSTRIVIDAAQRRYLHRTTPEAREAVRMALLRDPEMASGAMPYQERSVGEA</sequence>
<accession>A0A516SFD0</accession>
<dbReference type="KEGG" id="cari:FNU76_10320"/>
<organism evidence="1 2">
    <name type="scientific">Chitinimonas arctica</name>
    <dbReference type="NCBI Taxonomy" id="2594795"/>
    <lineage>
        <taxon>Bacteria</taxon>
        <taxon>Pseudomonadati</taxon>
        <taxon>Pseudomonadota</taxon>
        <taxon>Betaproteobacteria</taxon>
        <taxon>Neisseriales</taxon>
        <taxon>Chitinibacteraceae</taxon>
        <taxon>Chitinimonas</taxon>
    </lineage>
</organism>
<gene>
    <name evidence="1" type="ORF">FNU76_10320</name>
</gene>
<dbReference type="AlphaFoldDB" id="A0A516SFD0"/>
<protein>
    <submittedName>
        <fullName evidence="1">Uncharacterized protein</fullName>
    </submittedName>
</protein>
<dbReference type="RefSeq" id="WP_144278122.1">
    <property type="nucleotide sequence ID" value="NZ_CP041730.1"/>
</dbReference>
<reference evidence="2" key="1">
    <citation type="submission" date="2019-07" db="EMBL/GenBank/DDBJ databases">
        <title>Chitinimonas sp. nov., isolated from Ny-Alesund, arctica soil.</title>
        <authorList>
            <person name="Xu Q."/>
            <person name="Peng F."/>
        </authorList>
    </citation>
    <scope>NUCLEOTIDE SEQUENCE [LARGE SCALE GENOMIC DNA]</scope>
    <source>
        <strain evidence="2">R3-44</strain>
    </source>
</reference>